<dbReference type="EMBL" id="AUZZ01006994">
    <property type="protein sequence ID" value="EQD44195.1"/>
    <property type="molecule type" value="Genomic_DNA"/>
</dbReference>
<feature type="non-terminal residue" evidence="2">
    <location>
        <position position="1"/>
    </location>
</feature>
<dbReference type="GO" id="GO:0072344">
    <property type="term" value="P:rescue of stalled ribosome"/>
    <property type="evidence" value="ECO:0007669"/>
    <property type="project" value="TreeGrafter"/>
</dbReference>
<sequence>HGAASVVVKRPAPGLPGFTEATVREAGQWAVAFSKAWRAGHASASAFWVRPEQVSKSAASGEFVPRGAWMIHGTKNFLKDLPLELALGPIRYEAEERWVVAPETALRARGTVRAILRPGEERERPALEATLARDLGISRSLLQSLVPAGGLTVRRT</sequence>
<dbReference type="GO" id="GO:0000049">
    <property type="term" value="F:tRNA binding"/>
    <property type="evidence" value="ECO:0007669"/>
    <property type="project" value="TreeGrafter"/>
</dbReference>
<dbReference type="PANTHER" id="PTHR15239">
    <property type="entry name" value="NUCLEAR EXPORT MEDIATOR FACTOR NEMF"/>
    <property type="match status" value="1"/>
</dbReference>
<dbReference type="InterPro" id="IPR008532">
    <property type="entry name" value="NFACT_RNA-bd"/>
</dbReference>
<accession>T1AQ67</accession>
<reference evidence="2" key="2">
    <citation type="journal article" date="2014" name="ISME J.">
        <title>Microbial stratification in low pH oxic and suboxic macroscopic growths along an acid mine drainage.</title>
        <authorList>
            <person name="Mendez-Garcia C."/>
            <person name="Mesa V."/>
            <person name="Sprenger R.R."/>
            <person name="Richter M."/>
            <person name="Diez M.S."/>
            <person name="Solano J."/>
            <person name="Bargiela R."/>
            <person name="Golyshina O.V."/>
            <person name="Manteca A."/>
            <person name="Ramos J.L."/>
            <person name="Gallego J.R."/>
            <person name="Llorente I."/>
            <person name="Martins Dos Santos V.A."/>
            <person name="Jensen O.N."/>
            <person name="Pelaez A.I."/>
            <person name="Sanchez J."/>
            <person name="Ferrer M."/>
        </authorList>
    </citation>
    <scope>NUCLEOTIDE SEQUENCE</scope>
</reference>
<proteinExistence type="predicted"/>
<organism evidence="2">
    <name type="scientific">mine drainage metagenome</name>
    <dbReference type="NCBI Taxonomy" id="410659"/>
    <lineage>
        <taxon>unclassified sequences</taxon>
        <taxon>metagenomes</taxon>
        <taxon>ecological metagenomes</taxon>
    </lineage>
</organism>
<dbReference type="PANTHER" id="PTHR15239:SF6">
    <property type="entry name" value="RIBOSOME QUALITY CONTROL COMPLEX SUBUNIT NEMF"/>
    <property type="match status" value="1"/>
</dbReference>
<dbReference type="InterPro" id="IPR051608">
    <property type="entry name" value="RQC_Subunit_NEMF"/>
</dbReference>
<dbReference type="Pfam" id="PF05670">
    <property type="entry name" value="NFACT-R_1"/>
    <property type="match status" value="1"/>
</dbReference>
<dbReference type="GO" id="GO:1990112">
    <property type="term" value="C:RQC complex"/>
    <property type="evidence" value="ECO:0007669"/>
    <property type="project" value="TreeGrafter"/>
</dbReference>
<name>T1AQ67_9ZZZZ</name>
<protein>
    <submittedName>
        <fullName evidence="2">Protein containing DUF814</fullName>
    </submittedName>
</protein>
<dbReference type="GO" id="GO:0043023">
    <property type="term" value="F:ribosomal large subunit binding"/>
    <property type="evidence" value="ECO:0007669"/>
    <property type="project" value="TreeGrafter"/>
</dbReference>
<dbReference type="AlphaFoldDB" id="T1AQ67"/>
<reference evidence="2" key="1">
    <citation type="submission" date="2013-08" db="EMBL/GenBank/DDBJ databases">
        <authorList>
            <person name="Mendez C."/>
            <person name="Richter M."/>
            <person name="Ferrer M."/>
            <person name="Sanchez J."/>
        </authorList>
    </citation>
    <scope>NUCLEOTIDE SEQUENCE</scope>
</reference>
<evidence type="ECO:0000313" key="2">
    <source>
        <dbReference type="EMBL" id="EQD44195.1"/>
    </source>
</evidence>
<feature type="domain" description="NFACT RNA-binding" evidence="1">
    <location>
        <begin position="1"/>
        <end position="73"/>
    </location>
</feature>
<comment type="caution">
    <text evidence="2">The sequence shown here is derived from an EMBL/GenBank/DDBJ whole genome shotgun (WGS) entry which is preliminary data.</text>
</comment>
<evidence type="ECO:0000259" key="1">
    <source>
        <dbReference type="Pfam" id="PF05670"/>
    </source>
</evidence>
<gene>
    <name evidence="2" type="ORF">B2A_09678</name>
</gene>